<evidence type="ECO:0000256" key="2">
    <source>
        <dbReference type="RuleBase" id="RU004508"/>
    </source>
</evidence>
<dbReference type="EMBL" id="PECL01000007">
    <property type="protein sequence ID" value="TEA06732.1"/>
    <property type="molecule type" value="Genomic_DNA"/>
</dbReference>
<dbReference type="InterPro" id="IPR015424">
    <property type="entry name" value="PyrdxlP-dep_Trfase"/>
</dbReference>
<dbReference type="AlphaFoldDB" id="A0A4R8SWJ4"/>
<reference evidence="3 4" key="1">
    <citation type="journal article" date="2019" name="Sci. Rep.">
        <title>Extended insight into the Mycobacterium chelonae-abscessus complex through whole genome sequencing of Mycobacterium salmoniphilum outbreak and Mycobacterium salmoniphilum-like strains.</title>
        <authorList>
            <person name="Behra P.R.K."/>
            <person name="Das S."/>
            <person name="Pettersson B.M.F."/>
            <person name="Shirreff L."/>
            <person name="DuCote T."/>
            <person name="Jacobsson K.G."/>
            <person name="Ennis D.G."/>
            <person name="Kirsebom L.A."/>
        </authorList>
    </citation>
    <scope>NUCLEOTIDE SEQUENCE [LARGE SCALE GENOMIC DNA]</scope>
    <source>
        <strain evidence="3 4">CCUG 60884</strain>
    </source>
</reference>
<proteinExistence type="inferred from homology"/>
<dbReference type="GO" id="GO:0000271">
    <property type="term" value="P:polysaccharide biosynthetic process"/>
    <property type="evidence" value="ECO:0007669"/>
    <property type="project" value="TreeGrafter"/>
</dbReference>
<organism evidence="3 4">
    <name type="scientific">Mycobacteroides salmoniphilum</name>
    <dbReference type="NCBI Taxonomy" id="404941"/>
    <lineage>
        <taxon>Bacteria</taxon>
        <taxon>Bacillati</taxon>
        <taxon>Actinomycetota</taxon>
        <taxon>Actinomycetes</taxon>
        <taxon>Mycobacteriales</taxon>
        <taxon>Mycobacteriaceae</taxon>
        <taxon>Mycobacteroides</taxon>
    </lineage>
</organism>
<protein>
    <submittedName>
        <fullName evidence="3">L-glutamine:2-deoxy-scyllo-inosose aminotransferase</fullName>
        <ecNumber evidence="3">2.6.1.100</ecNumber>
    </submittedName>
</protein>
<dbReference type="EC" id="2.6.1.100" evidence="3"/>
<evidence type="ECO:0000256" key="1">
    <source>
        <dbReference type="ARBA" id="ARBA00001933"/>
    </source>
</evidence>
<dbReference type="PANTHER" id="PTHR30244">
    <property type="entry name" value="TRANSAMINASE"/>
    <property type="match status" value="1"/>
</dbReference>
<gene>
    <name evidence="3" type="primary">btrR</name>
    <name evidence="3" type="ORF">CCUG60884_01870</name>
</gene>
<dbReference type="GO" id="GO:0030170">
    <property type="term" value="F:pyridoxal phosphate binding"/>
    <property type="evidence" value="ECO:0007669"/>
    <property type="project" value="TreeGrafter"/>
</dbReference>
<dbReference type="RefSeq" id="WP_134084027.1">
    <property type="nucleotide sequence ID" value="NZ_PECL01000007.1"/>
</dbReference>
<dbReference type="Gene3D" id="3.40.640.10">
    <property type="entry name" value="Type I PLP-dependent aspartate aminotransferase-like (Major domain)"/>
    <property type="match status" value="1"/>
</dbReference>
<dbReference type="GO" id="GO:0008483">
    <property type="term" value="F:transaminase activity"/>
    <property type="evidence" value="ECO:0007669"/>
    <property type="project" value="UniProtKB-KW"/>
</dbReference>
<comment type="cofactor">
    <cofactor evidence="1">
        <name>pyridoxal 5'-phosphate</name>
        <dbReference type="ChEBI" id="CHEBI:597326"/>
    </cofactor>
</comment>
<dbReference type="InterPro" id="IPR015421">
    <property type="entry name" value="PyrdxlP-dep_Trfase_major"/>
</dbReference>
<sequence length="427" mass="46625">MKIGAEELAIHGGAPIRSDRNWPAWPDYGASTENKLLAALRSNRWSVSWHSTGRQSLEREFAAKFAQYNGSAHCVSVDHGSSALLIALETLDLGPEDEVIVPVLTWVAPATAVLRAGAVPILVDVDPRTGCLDTASLSRALTGRTKAIIVVHLACTIADLETITAMATRVGATVIEDCSQAHGAQWGSRRVGTIGAFGVFSLGAAKTLAGGEGGAVITDDPDRYLKLQMLRADSRRYDQVSPEYGEAEIIEDGAIMGANYCMSEFSAGVLLDQLERLEKHNNKRSERAYELEQILADLDIADPIPVPAQVTRRSIYEYAIQISPRVLRKNSINDLTAAVSAELGVKVYPPRVPLHRSVLLRPETIRRYHRQWSCALERGGVNERYVGADAYVARTMLFHHSLLLGTSQDVKDIVTAIKKVCVVYSRN</sequence>
<comment type="similarity">
    <text evidence="2">Belongs to the DegT/DnrJ/EryC1 family.</text>
</comment>
<evidence type="ECO:0000313" key="3">
    <source>
        <dbReference type="EMBL" id="TEA06732.1"/>
    </source>
</evidence>
<dbReference type="PANTHER" id="PTHR30244:SF34">
    <property type="entry name" value="DTDP-4-AMINO-4,6-DIDEOXYGALACTOSE TRANSAMINASE"/>
    <property type="match status" value="1"/>
</dbReference>
<dbReference type="Gene3D" id="3.90.1150.10">
    <property type="entry name" value="Aspartate Aminotransferase, domain 1"/>
    <property type="match status" value="1"/>
</dbReference>
<accession>A0A4R8SWJ4</accession>
<keyword evidence="3" id="KW-0032">Aminotransferase</keyword>
<comment type="caution">
    <text evidence="3">The sequence shown here is derived from an EMBL/GenBank/DDBJ whole genome shotgun (WGS) entry which is preliminary data.</text>
</comment>
<dbReference type="InterPro" id="IPR015422">
    <property type="entry name" value="PyrdxlP-dep_Trfase_small"/>
</dbReference>
<dbReference type="Proteomes" id="UP000294604">
    <property type="component" value="Unassembled WGS sequence"/>
</dbReference>
<dbReference type="SUPFAM" id="SSF53383">
    <property type="entry name" value="PLP-dependent transferases"/>
    <property type="match status" value="1"/>
</dbReference>
<dbReference type="Pfam" id="PF01041">
    <property type="entry name" value="DegT_DnrJ_EryC1"/>
    <property type="match status" value="1"/>
</dbReference>
<evidence type="ECO:0000313" key="4">
    <source>
        <dbReference type="Proteomes" id="UP000294604"/>
    </source>
</evidence>
<name>A0A4R8SWJ4_9MYCO</name>
<keyword evidence="3" id="KW-0808">Transferase</keyword>
<keyword evidence="2" id="KW-0663">Pyridoxal phosphate</keyword>
<dbReference type="InterPro" id="IPR000653">
    <property type="entry name" value="DegT/StrS_aminotransferase"/>
</dbReference>